<dbReference type="GeneID" id="7839791"/>
<dbReference type="OMA" id="HTHSWIC"/>
<feature type="compositionally biased region" description="Basic and acidic residues" evidence="5">
    <location>
        <begin position="507"/>
        <end position="516"/>
    </location>
</feature>
<dbReference type="EMBL" id="GG662564">
    <property type="protein sequence ID" value="EAS01621.2"/>
    <property type="molecule type" value="Genomic_DNA"/>
</dbReference>
<feature type="region of interest" description="Disordered" evidence="5">
    <location>
        <begin position="462"/>
        <end position="612"/>
    </location>
</feature>
<feature type="compositionally biased region" description="Basic and acidic residues" evidence="5">
    <location>
        <begin position="542"/>
        <end position="570"/>
    </location>
</feature>
<feature type="compositionally biased region" description="Basic and acidic residues" evidence="5">
    <location>
        <begin position="318"/>
        <end position="329"/>
    </location>
</feature>
<dbReference type="OrthoDB" id="8693905at2759"/>
<evidence type="ECO:0000256" key="2">
    <source>
        <dbReference type="ARBA" id="ARBA00022741"/>
    </source>
</evidence>
<feature type="region of interest" description="Disordered" evidence="5">
    <location>
        <begin position="292"/>
        <end position="448"/>
    </location>
</feature>
<feature type="compositionally biased region" description="Acidic residues" evidence="5">
    <location>
        <begin position="392"/>
        <end position="402"/>
    </location>
</feature>
<gene>
    <name evidence="7" type="ORF">TTHERM_00933100</name>
</gene>
<keyword evidence="3 4" id="KW-0067">ATP-binding</keyword>
<dbReference type="AlphaFoldDB" id="I7MLB6"/>
<evidence type="ECO:0000313" key="8">
    <source>
        <dbReference type="Proteomes" id="UP000009168"/>
    </source>
</evidence>
<dbReference type="PANTHER" id="PTHR48012:SF2">
    <property type="entry name" value="STERILE20-LIKE KINASE, ISOFORM B"/>
    <property type="match status" value="1"/>
</dbReference>
<dbReference type="InterPro" id="IPR011009">
    <property type="entry name" value="Kinase-like_dom_sf"/>
</dbReference>
<dbReference type="Gene3D" id="1.10.510.10">
    <property type="entry name" value="Transferase(Phosphotransferase) domain 1"/>
    <property type="match status" value="1"/>
</dbReference>
<feature type="region of interest" description="Disordered" evidence="5">
    <location>
        <begin position="653"/>
        <end position="686"/>
    </location>
</feature>
<dbReference type="PROSITE" id="PS00107">
    <property type="entry name" value="PROTEIN_KINASE_ATP"/>
    <property type="match status" value="1"/>
</dbReference>
<evidence type="ECO:0000256" key="1">
    <source>
        <dbReference type="ARBA" id="ARBA00012513"/>
    </source>
</evidence>
<dbReference type="KEGG" id="tet:TTHERM_00933100"/>
<reference evidence="8" key="1">
    <citation type="journal article" date="2006" name="PLoS Biol.">
        <title>Macronuclear genome sequence of the ciliate Tetrahymena thermophila, a model eukaryote.</title>
        <authorList>
            <person name="Eisen J.A."/>
            <person name="Coyne R.S."/>
            <person name="Wu M."/>
            <person name="Wu D."/>
            <person name="Thiagarajan M."/>
            <person name="Wortman J.R."/>
            <person name="Badger J.H."/>
            <person name="Ren Q."/>
            <person name="Amedeo P."/>
            <person name="Jones K.M."/>
            <person name="Tallon L.J."/>
            <person name="Delcher A.L."/>
            <person name="Salzberg S.L."/>
            <person name="Silva J.C."/>
            <person name="Haas B.J."/>
            <person name="Majoros W.H."/>
            <person name="Farzad M."/>
            <person name="Carlton J.M."/>
            <person name="Smith R.K. Jr."/>
            <person name="Garg J."/>
            <person name="Pearlman R.E."/>
            <person name="Karrer K.M."/>
            <person name="Sun L."/>
            <person name="Manning G."/>
            <person name="Elde N.C."/>
            <person name="Turkewitz A.P."/>
            <person name="Asai D.J."/>
            <person name="Wilkes D.E."/>
            <person name="Wang Y."/>
            <person name="Cai H."/>
            <person name="Collins K."/>
            <person name="Stewart B.A."/>
            <person name="Lee S.R."/>
            <person name="Wilamowska K."/>
            <person name="Weinberg Z."/>
            <person name="Ruzzo W.L."/>
            <person name="Wloga D."/>
            <person name="Gaertig J."/>
            <person name="Frankel J."/>
            <person name="Tsao C.-C."/>
            <person name="Gorovsky M.A."/>
            <person name="Keeling P.J."/>
            <person name="Waller R.F."/>
            <person name="Patron N.J."/>
            <person name="Cherry J.M."/>
            <person name="Stover N.A."/>
            <person name="Krieger C.J."/>
            <person name="del Toro C."/>
            <person name="Ryder H.F."/>
            <person name="Williamson S.C."/>
            <person name="Barbeau R.A."/>
            <person name="Hamilton E.P."/>
            <person name="Orias E."/>
        </authorList>
    </citation>
    <scope>NUCLEOTIDE SEQUENCE [LARGE SCALE GENOMIC DNA]</scope>
    <source>
        <strain evidence="8">SB210</strain>
    </source>
</reference>
<sequence length="947" mass="109856">MDSFNKQDPEEIFDIICILGQGNYGKVFKALCKQDKKEYAIKVMLVNEDIFQISKEISILQNCKNQNIVGYFGSFFKDNAIWLVTEYCEGGSALDLIKIIQRTFNEQEISAILYQALLGLQYLHDNKKIHRDIKAGNILLNEKGEAKLADFGVSAEQTYTNAEKQTLMGTPYWMSPEVLGNSKYNNKTDIWSLGITAIELAEGEPPYSNIHPFRAMFAIKKNPPQGLSNPTQWSQEFSDFVKKCLTLDSNLRPSAKDLLSHPFIKQAINYSQYILSELVIENQELIEQYRQENFNRDDEDDDEEEEEDQEDEDEEDDNYRNHRQKGERYGDEEEEKVVRAKNKKENVSDQESEDTENYIEEESSSMTDNKSKSHSQNQSTKFKKQPKSSQFNDDEEEEEEYSESGQYSQTDQESQQESQVHLDEKSLKQQMLKKQQEKYSIDSSKQILQKDRLIENNLQQLVSKRKQDDSATDLKQLSKKLNERSDDLNQLSKGKLNQNGNLGLSSKSKELVEKYSKNNQELNDTSKENSEYDLDQLGQILKDSKELKPQQMDKDKKKQGFEIDQNEKYKQPQAKQNTQQKNENKQNLQSKDEQLGNKKKITHIDELDDDDMSQYNSNTMVINKDVDQPINKEFVECARQMESKGMLGNFKQENQKAASQKQQNENKNHLQQQIQSQNKQENKNQVPLDQLQSKLQKLEKEMLLEIEVIKDRYKKKIDDVLLNIQSHPDPKASLTYQKCKKSSASLMKNISEIHLNSSLLEFSESDLEKSVFSQSKNDLQLFEQMKNKLLEEDLKSQQKAKEKKSNTIEQHKENNSYPQNKNSQKVEKNYNDIEQSKQMQQPQRKKTLSILQKMSKLPFNFQVDDQMMNDMNLAEAHYKNLENQILNQPQRSADGSRLLGPPPSQSSKKYLPFEFAPIQKSKDGNVGSNEIQVGRNVPFSFAPILNN</sequence>
<dbReference type="RefSeq" id="XP_001021866.2">
    <property type="nucleotide sequence ID" value="XM_001021866.2"/>
</dbReference>
<dbReference type="SUPFAM" id="SSF56112">
    <property type="entry name" value="Protein kinase-like (PK-like)"/>
    <property type="match status" value="1"/>
</dbReference>
<feature type="compositionally biased region" description="Polar residues" evidence="5">
    <location>
        <begin position="364"/>
        <end position="380"/>
    </location>
</feature>
<dbReference type="GO" id="GO:0004674">
    <property type="term" value="F:protein serine/threonine kinase activity"/>
    <property type="evidence" value="ECO:0007669"/>
    <property type="project" value="UniProtKB-EC"/>
</dbReference>
<dbReference type="CDD" id="cd06612">
    <property type="entry name" value="STKc_MST1_2"/>
    <property type="match status" value="1"/>
</dbReference>
<dbReference type="eggNOG" id="KOG0574">
    <property type="taxonomic scope" value="Eukaryota"/>
</dbReference>
<dbReference type="Pfam" id="PF00069">
    <property type="entry name" value="Pkinase"/>
    <property type="match status" value="1"/>
</dbReference>
<feature type="domain" description="Protein kinase" evidence="6">
    <location>
        <begin position="13"/>
        <end position="264"/>
    </location>
</feature>
<dbReference type="PANTHER" id="PTHR48012">
    <property type="entry name" value="STERILE20-LIKE KINASE, ISOFORM B-RELATED"/>
    <property type="match status" value="1"/>
</dbReference>
<dbReference type="GO" id="GO:0005524">
    <property type="term" value="F:ATP binding"/>
    <property type="evidence" value="ECO:0007669"/>
    <property type="project" value="UniProtKB-UniRule"/>
</dbReference>
<dbReference type="InParanoid" id="I7MLB6"/>
<feature type="compositionally biased region" description="Basic and acidic residues" evidence="5">
    <location>
        <begin position="794"/>
        <end position="814"/>
    </location>
</feature>
<keyword evidence="8" id="KW-1185">Reference proteome</keyword>
<dbReference type="STRING" id="312017.I7MLB6"/>
<dbReference type="InterPro" id="IPR017441">
    <property type="entry name" value="Protein_kinase_ATP_BS"/>
</dbReference>
<feature type="compositionally biased region" description="Polar residues" evidence="5">
    <location>
        <begin position="653"/>
        <end position="665"/>
    </location>
</feature>
<feature type="compositionally biased region" description="Low complexity" evidence="5">
    <location>
        <begin position="669"/>
        <end position="686"/>
    </location>
</feature>
<dbReference type="PROSITE" id="PS50011">
    <property type="entry name" value="PROTEIN_KINASE_DOM"/>
    <property type="match status" value="1"/>
</dbReference>
<protein>
    <recommendedName>
        <fullName evidence="1">non-specific serine/threonine protein kinase</fullName>
        <ecNumber evidence="1">2.7.11.1</ecNumber>
    </recommendedName>
</protein>
<evidence type="ECO:0000313" key="7">
    <source>
        <dbReference type="EMBL" id="EAS01621.2"/>
    </source>
</evidence>
<evidence type="ECO:0000259" key="6">
    <source>
        <dbReference type="PROSITE" id="PS50011"/>
    </source>
</evidence>
<feature type="compositionally biased region" description="Low complexity" evidence="5">
    <location>
        <begin position="403"/>
        <end position="419"/>
    </location>
</feature>
<dbReference type="SMART" id="SM00220">
    <property type="entry name" value="S_TKc"/>
    <property type="match status" value="1"/>
</dbReference>
<keyword evidence="2 4" id="KW-0547">Nucleotide-binding</keyword>
<feature type="binding site" evidence="4">
    <location>
        <position position="42"/>
    </location>
    <ligand>
        <name>ATP</name>
        <dbReference type="ChEBI" id="CHEBI:30616"/>
    </ligand>
</feature>
<name>I7MLB6_TETTS</name>
<evidence type="ECO:0000256" key="4">
    <source>
        <dbReference type="PROSITE-ProRule" id="PRU10141"/>
    </source>
</evidence>
<dbReference type="Proteomes" id="UP000009168">
    <property type="component" value="Unassembled WGS sequence"/>
</dbReference>
<dbReference type="InterPro" id="IPR000719">
    <property type="entry name" value="Prot_kinase_dom"/>
</dbReference>
<dbReference type="GO" id="GO:0005737">
    <property type="term" value="C:cytoplasm"/>
    <property type="evidence" value="ECO:0007669"/>
    <property type="project" value="TreeGrafter"/>
</dbReference>
<organism evidence="7 8">
    <name type="scientific">Tetrahymena thermophila (strain SB210)</name>
    <dbReference type="NCBI Taxonomy" id="312017"/>
    <lineage>
        <taxon>Eukaryota</taxon>
        <taxon>Sar</taxon>
        <taxon>Alveolata</taxon>
        <taxon>Ciliophora</taxon>
        <taxon>Intramacronucleata</taxon>
        <taxon>Oligohymenophorea</taxon>
        <taxon>Hymenostomatida</taxon>
        <taxon>Tetrahymenina</taxon>
        <taxon>Tetrahymenidae</taxon>
        <taxon>Tetrahymena</taxon>
    </lineage>
</organism>
<keyword evidence="7" id="KW-0808">Transferase</keyword>
<proteinExistence type="predicted"/>
<dbReference type="FunFam" id="1.10.510.10:FF:001091">
    <property type="entry name" value="STE family protein kinase"/>
    <property type="match status" value="1"/>
</dbReference>
<feature type="compositionally biased region" description="Acidic residues" evidence="5">
    <location>
        <begin position="348"/>
        <end position="363"/>
    </location>
</feature>
<dbReference type="EC" id="2.7.11.1" evidence="1"/>
<feature type="region of interest" description="Disordered" evidence="5">
    <location>
        <begin position="794"/>
        <end position="824"/>
    </location>
</feature>
<accession>I7MLB6</accession>
<dbReference type="HOGENOM" id="CLU_310696_0_0_1"/>
<dbReference type="InterPro" id="IPR050629">
    <property type="entry name" value="STE20/SPS1-PAK"/>
</dbReference>
<keyword evidence="7" id="KW-0418">Kinase</keyword>
<feature type="compositionally biased region" description="Acidic residues" evidence="5">
    <location>
        <begin position="297"/>
        <end position="317"/>
    </location>
</feature>
<evidence type="ECO:0000256" key="3">
    <source>
        <dbReference type="ARBA" id="ARBA00022840"/>
    </source>
</evidence>
<feature type="compositionally biased region" description="Low complexity" evidence="5">
    <location>
        <begin position="573"/>
        <end position="589"/>
    </location>
</feature>
<evidence type="ECO:0000256" key="5">
    <source>
        <dbReference type="SAM" id="MobiDB-lite"/>
    </source>
</evidence>
<feature type="compositionally biased region" description="Polar residues" evidence="5">
    <location>
        <begin position="488"/>
        <end position="506"/>
    </location>
</feature>